<dbReference type="EMBL" id="CAJOBR010069726">
    <property type="protein sequence ID" value="CAF5095894.1"/>
    <property type="molecule type" value="Genomic_DNA"/>
</dbReference>
<dbReference type="AlphaFoldDB" id="A0A822ECG3"/>
<dbReference type="Proteomes" id="UP000663848">
    <property type="component" value="Unassembled WGS sequence"/>
</dbReference>
<sequence>SPPQLPPHELPPSSELLYPSLFFLYPSRPPELSYLDRFLSSGL</sequence>
<gene>
    <name evidence="1" type="ORF">QYT958_LOCUS44583</name>
</gene>
<accession>A0A822ECG3</accession>
<feature type="non-terminal residue" evidence="1">
    <location>
        <position position="1"/>
    </location>
</feature>
<evidence type="ECO:0000313" key="2">
    <source>
        <dbReference type="Proteomes" id="UP000663848"/>
    </source>
</evidence>
<organism evidence="1 2">
    <name type="scientific">Rotaria socialis</name>
    <dbReference type="NCBI Taxonomy" id="392032"/>
    <lineage>
        <taxon>Eukaryota</taxon>
        <taxon>Metazoa</taxon>
        <taxon>Spiralia</taxon>
        <taxon>Gnathifera</taxon>
        <taxon>Rotifera</taxon>
        <taxon>Eurotatoria</taxon>
        <taxon>Bdelloidea</taxon>
        <taxon>Philodinida</taxon>
        <taxon>Philodinidae</taxon>
        <taxon>Rotaria</taxon>
    </lineage>
</organism>
<protein>
    <submittedName>
        <fullName evidence="1">Uncharacterized protein</fullName>
    </submittedName>
</protein>
<comment type="caution">
    <text evidence="1">The sequence shown here is derived from an EMBL/GenBank/DDBJ whole genome shotgun (WGS) entry which is preliminary data.</text>
</comment>
<name>A0A822ECG3_9BILA</name>
<proteinExistence type="predicted"/>
<reference evidence="1" key="1">
    <citation type="submission" date="2021-02" db="EMBL/GenBank/DDBJ databases">
        <authorList>
            <person name="Nowell W R."/>
        </authorList>
    </citation>
    <scope>NUCLEOTIDE SEQUENCE</scope>
</reference>
<evidence type="ECO:0000313" key="1">
    <source>
        <dbReference type="EMBL" id="CAF5095894.1"/>
    </source>
</evidence>